<dbReference type="EMBL" id="JBHTBS010000002">
    <property type="protein sequence ID" value="MFC7336508.1"/>
    <property type="molecule type" value="Genomic_DNA"/>
</dbReference>
<gene>
    <name evidence="1" type="ORF">ACFQY0_04900</name>
</gene>
<protein>
    <recommendedName>
        <fullName evidence="3">Zinc ribbon domain-containing protein</fullName>
    </recommendedName>
</protein>
<dbReference type="Proteomes" id="UP001596472">
    <property type="component" value="Unassembled WGS sequence"/>
</dbReference>
<sequence length="82" mass="8958">MKFNCPECDQAIEVEARHIGKEANCPYCDKGLTVPMVSGKPPRVALVVVDDEEEESSAGWTAISQRASATLLKALKILRRDA</sequence>
<organism evidence="1 2">
    <name type="scientific">Haloferula chungangensis</name>
    <dbReference type="NCBI Taxonomy" id="1048331"/>
    <lineage>
        <taxon>Bacteria</taxon>
        <taxon>Pseudomonadati</taxon>
        <taxon>Verrucomicrobiota</taxon>
        <taxon>Verrucomicrobiia</taxon>
        <taxon>Verrucomicrobiales</taxon>
        <taxon>Verrucomicrobiaceae</taxon>
        <taxon>Haloferula</taxon>
    </lineage>
</organism>
<comment type="caution">
    <text evidence="1">The sequence shown here is derived from an EMBL/GenBank/DDBJ whole genome shotgun (WGS) entry which is preliminary data.</text>
</comment>
<evidence type="ECO:0008006" key="3">
    <source>
        <dbReference type="Google" id="ProtNLM"/>
    </source>
</evidence>
<accession>A0ABW2L5D9</accession>
<evidence type="ECO:0000313" key="2">
    <source>
        <dbReference type="Proteomes" id="UP001596472"/>
    </source>
</evidence>
<reference evidence="2" key="1">
    <citation type="journal article" date="2019" name="Int. J. Syst. Evol. Microbiol.">
        <title>The Global Catalogue of Microorganisms (GCM) 10K type strain sequencing project: providing services to taxonomists for standard genome sequencing and annotation.</title>
        <authorList>
            <consortium name="The Broad Institute Genomics Platform"/>
            <consortium name="The Broad Institute Genome Sequencing Center for Infectious Disease"/>
            <person name="Wu L."/>
            <person name="Ma J."/>
        </authorList>
    </citation>
    <scope>NUCLEOTIDE SEQUENCE [LARGE SCALE GENOMIC DNA]</scope>
    <source>
        <strain evidence="2">CGMCC 4.1467</strain>
    </source>
</reference>
<evidence type="ECO:0000313" key="1">
    <source>
        <dbReference type="EMBL" id="MFC7336508.1"/>
    </source>
</evidence>
<dbReference type="RefSeq" id="WP_379709793.1">
    <property type="nucleotide sequence ID" value="NZ_JBHTBS010000002.1"/>
</dbReference>
<dbReference type="Gene3D" id="2.20.28.160">
    <property type="match status" value="1"/>
</dbReference>
<keyword evidence="2" id="KW-1185">Reference proteome</keyword>
<name>A0ABW2L5D9_9BACT</name>
<proteinExistence type="predicted"/>